<dbReference type="Proteomes" id="UP000520814">
    <property type="component" value="Unassembled WGS sequence"/>
</dbReference>
<reference evidence="1 2" key="1">
    <citation type="submission" date="2020-08" db="EMBL/GenBank/DDBJ databases">
        <title>Genomic Encyclopedia of Type Strains, Phase IV (KMG-IV): sequencing the most valuable type-strain genomes for metagenomic binning, comparative biology and taxonomic classification.</title>
        <authorList>
            <person name="Goeker M."/>
        </authorList>
    </citation>
    <scope>NUCLEOTIDE SEQUENCE [LARGE SCALE GENOMIC DNA]</scope>
    <source>
        <strain evidence="1 2">DSM 23562</strain>
    </source>
</reference>
<keyword evidence="2" id="KW-1185">Reference proteome</keyword>
<evidence type="ECO:0000313" key="2">
    <source>
        <dbReference type="Proteomes" id="UP000520814"/>
    </source>
</evidence>
<dbReference type="RefSeq" id="WP_184203691.1">
    <property type="nucleotide sequence ID" value="NZ_JACHGW010000007.1"/>
</dbReference>
<sequence length="181" mass="19731">MPILIESLLPPWKLVQTWGVGGLLGVGYAPGTDLLLVGSHDGLGVFDVLKGERIAREREAEGYPDESTLLLEGIGLLAGQRIRTAGLHGGGLPLGAGDGIWHLELEPAIYSGDYAPYRGKACWQIRLIDGRSWVGREGRHLKTCLLYQSFDFRATGFSETGKSFIIATSSDLWMFSREEAV</sequence>
<gene>
    <name evidence="1" type="ORF">HNQ39_005437</name>
</gene>
<dbReference type="EMBL" id="JACHGW010000007">
    <property type="protein sequence ID" value="MBB6053602.1"/>
    <property type="molecule type" value="Genomic_DNA"/>
</dbReference>
<comment type="caution">
    <text evidence="1">The sequence shown here is derived from an EMBL/GenBank/DDBJ whole genome shotgun (WGS) entry which is preliminary data.</text>
</comment>
<organism evidence="1 2">
    <name type="scientific">Armatimonas rosea</name>
    <dbReference type="NCBI Taxonomy" id="685828"/>
    <lineage>
        <taxon>Bacteria</taxon>
        <taxon>Bacillati</taxon>
        <taxon>Armatimonadota</taxon>
        <taxon>Armatimonadia</taxon>
        <taxon>Armatimonadales</taxon>
        <taxon>Armatimonadaceae</taxon>
        <taxon>Armatimonas</taxon>
    </lineage>
</organism>
<dbReference type="AlphaFoldDB" id="A0A7W9SVH5"/>
<accession>A0A7W9SVH5</accession>
<name>A0A7W9SVH5_ARMRO</name>
<evidence type="ECO:0000313" key="1">
    <source>
        <dbReference type="EMBL" id="MBB6053602.1"/>
    </source>
</evidence>
<protein>
    <submittedName>
        <fullName evidence="1">Uncharacterized protein</fullName>
    </submittedName>
</protein>
<proteinExistence type="predicted"/>